<evidence type="ECO:0000259" key="2">
    <source>
        <dbReference type="Pfam" id="PF10881"/>
    </source>
</evidence>
<dbReference type="Proteomes" id="UP001163255">
    <property type="component" value="Chromosome"/>
</dbReference>
<evidence type="ECO:0000256" key="1">
    <source>
        <dbReference type="SAM" id="Phobius"/>
    </source>
</evidence>
<organism evidence="3 4">
    <name type="scientific">Endozoicomonas euniceicola</name>
    <dbReference type="NCBI Taxonomy" id="1234143"/>
    <lineage>
        <taxon>Bacteria</taxon>
        <taxon>Pseudomonadati</taxon>
        <taxon>Pseudomonadota</taxon>
        <taxon>Gammaproteobacteria</taxon>
        <taxon>Oceanospirillales</taxon>
        <taxon>Endozoicomonadaceae</taxon>
        <taxon>Endozoicomonas</taxon>
    </lineage>
</organism>
<dbReference type="InterPro" id="IPR014538">
    <property type="entry name" value="UCP028063_topo_Znf"/>
</dbReference>
<keyword evidence="1" id="KW-0472">Membrane</keyword>
<reference evidence="3" key="1">
    <citation type="submission" date="2022-10" db="EMBL/GenBank/DDBJ databases">
        <title>Completed Genome Sequence of two octocoral isolated bacterium, Endozoicomonas euniceicola EF212T and Endozoicomonas gorgoniicola PS125T.</title>
        <authorList>
            <person name="Chiou Y.-J."/>
            <person name="Chen Y.-H."/>
        </authorList>
    </citation>
    <scope>NUCLEOTIDE SEQUENCE</scope>
    <source>
        <strain evidence="3">EF212</strain>
    </source>
</reference>
<dbReference type="Pfam" id="PF10881">
    <property type="entry name" value="DUF2726"/>
    <property type="match status" value="1"/>
</dbReference>
<dbReference type="EMBL" id="CP103300">
    <property type="protein sequence ID" value="UYM17300.1"/>
    <property type="molecule type" value="Genomic_DNA"/>
</dbReference>
<accession>A0ABY6GX00</accession>
<keyword evidence="4" id="KW-1185">Reference proteome</keyword>
<dbReference type="Gene3D" id="3.30.65.10">
    <property type="entry name" value="Bacterial Topoisomerase I, domain 1"/>
    <property type="match status" value="1"/>
</dbReference>
<gene>
    <name evidence="3" type="ORF">NX720_05085</name>
</gene>
<keyword evidence="1" id="KW-0812">Transmembrane</keyword>
<feature type="transmembrane region" description="Helical" evidence="1">
    <location>
        <begin position="6"/>
        <end position="26"/>
    </location>
</feature>
<evidence type="ECO:0000313" key="3">
    <source>
        <dbReference type="EMBL" id="UYM17300.1"/>
    </source>
</evidence>
<dbReference type="PIRSF" id="PIRSF028063">
    <property type="entry name" value="UCP028063"/>
    <property type="match status" value="1"/>
</dbReference>
<sequence length="216" mass="24099">MTLDHPLILPTAVGFIALALIALLWLRLRPAQLECKEPLFTPEFRAFLGQLDIAVRSHLIIFPAMPVSDVLQGKGGGKALLKKFRNERFDFVVCHRRDMDVLCVIKLGGNNASSERYRTLCQSAGLTLLEYDIKPYRDVPSLRQEVLGACGIDEFELPAEQQQEQDPETDTPPSCPKCQSPMVLKTINKGAHSGEECWVCSQYPDCKGAKLKKLSD</sequence>
<name>A0ABY6GX00_9GAMM</name>
<protein>
    <submittedName>
        <fullName evidence="3">DUF2726 domain-containing protein</fullName>
    </submittedName>
</protein>
<evidence type="ECO:0000313" key="4">
    <source>
        <dbReference type="Proteomes" id="UP001163255"/>
    </source>
</evidence>
<keyword evidence="1" id="KW-1133">Transmembrane helix</keyword>
<proteinExistence type="predicted"/>
<dbReference type="RefSeq" id="WP_262599828.1">
    <property type="nucleotide sequence ID" value="NZ_CP103300.1"/>
</dbReference>
<feature type="domain" description="DUF2726" evidence="2">
    <location>
        <begin position="37"/>
        <end position="146"/>
    </location>
</feature>
<dbReference type="InterPro" id="IPR024402">
    <property type="entry name" value="DUF2726"/>
</dbReference>